<keyword evidence="6" id="KW-0675">Receptor</keyword>
<feature type="region of interest" description="Disordered" evidence="8">
    <location>
        <begin position="124"/>
        <end position="149"/>
    </location>
</feature>
<keyword evidence="2" id="KW-0812">Transmembrane</keyword>
<feature type="region of interest" description="Disordered" evidence="8">
    <location>
        <begin position="247"/>
        <end position="281"/>
    </location>
</feature>
<proteinExistence type="predicted"/>
<dbReference type="GO" id="GO:0005886">
    <property type="term" value="C:plasma membrane"/>
    <property type="evidence" value="ECO:0007669"/>
    <property type="project" value="TreeGrafter"/>
</dbReference>
<dbReference type="OrthoDB" id="9445642at2759"/>
<feature type="compositionally biased region" description="Low complexity" evidence="8">
    <location>
        <begin position="301"/>
        <end position="316"/>
    </location>
</feature>
<keyword evidence="7" id="KW-0807">Transducer</keyword>
<feature type="region of interest" description="Disordered" evidence="8">
    <location>
        <begin position="299"/>
        <end position="332"/>
    </location>
</feature>
<feature type="compositionally biased region" description="Low complexity" evidence="8">
    <location>
        <begin position="128"/>
        <end position="144"/>
    </location>
</feature>
<sequence>MVILVASLYAISQLPRHIATLATRYLSEAFYRRWELYVWLACQMLSWSATCYNPFVYAWMNRGFRRGLYDLLIVRPLAACTSCTLGTILCQCGSVCCCCCHGATERNISGGVDASSGHPVATIAATRSSSSTPSPSSTSSSTSSPMPPPTSSLCPRCSSLSASTINRPANTIRLCCFFRCPTARTRTETYMLPNDHPEVANTTSLTRMCLGCREQPHGCQGSDDSHKKTHHERINHNSHQQNDYLHHHHCHHNTSDDDDNCTGDNGNHPQGDPRHQDKLNTPLLAPGLYRECLQLEPDYHQQGSAQSPSPSDPSSSTCRIQPQGWPSQRGRIAPTDGVFLDTLRACNHKYPFSGKIPAKLSAKSISLGRVDPKSLNKSALRMSCPKISDSPSEFCRMRLLVMPCTVHIELGASLQVAAGVASQTSKYAEAKRADLRRYERCAYVSGS</sequence>
<feature type="compositionally biased region" description="Polar residues" evidence="8">
    <location>
        <begin position="317"/>
        <end position="326"/>
    </location>
</feature>
<evidence type="ECO:0000256" key="1">
    <source>
        <dbReference type="ARBA" id="ARBA00004141"/>
    </source>
</evidence>
<evidence type="ECO:0000256" key="7">
    <source>
        <dbReference type="ARBA" id="ARBA00023224"/>
    </source>
</evidence>
<dbReference type="PANTHER" id="PTHR45695:SF27">
    <property type="entry name" value="PROLACTIN-RELEASING PEPTIDE RECEPTOR"/>
    <property type="match status" value="1"/>
</dbReference>
<gene>
    <name evidence="10" type="ORF">PXEA_LOCUS15862</name>
</gene>
<protein>
    <recommendedName>
        <fullName evidence="9">G-protein coupled receptors family 1 profile domain-containing protein</fullName>
    </recommendedName>
</protein>
<dbReference type="PROSITE" id="PS50262">
    <property type="entry name" value="G_PROTEIN_RECEP_F1_2"/>
    <property type="match status" value="1"/>
</dbReference>
<evidence type="ECO:0000256" key="4">
    <source>
        <dbReference type="ARBA" id="ARBA00023040"/>
    </source>
</evidence>
<dbReference type="EMBL" id="CAAALY010056324">
    <property type="protein sequence ID" value="VEL22422.1"/>
    <property type="molecule type" value="Genomic_DNA"/>
</dbReference>
<comment type="subcellular location">
    <subcellularLocation>
        <location evidence="1">Membrane</location>
        <topology evidence="1">Multi-pass membrane protein</topology>
    </subcellularLocation>
</comment>
<evidence type="ECO:0000256" key="5">
    <source>
        <dbReference type="ARBA" id="ARBA00023136"/>
    </source>
</evidence>
<dbReference type="GO" id="GO:0004930">
    <property type="term" value="F:G protein-coupled receptor activity"/>
    <property type="evidence" value="ECO:0007669"/>
    <property type="project" value="UniProtKB-KW"/>
</dbReference>
<dbReference type="Gene3D" id="1.20.1070.10">
    <property type="entry name" value="Rhodopsin 7-helix transmembrane proteins"/>
    <property type="match status" value="1"/>
</dbReference>
<evidence type="ECO:0000259" key="9">
    <source>
        <dbReference type="PROSITE" id="PS50262"/>
    </source>
</evidence>
<reference evidence="10" key="1">
    <citation type="submission" date="2018-11" db="EMBL/GenBank/DDBJ databases">
        <authorList>
            <consortium name="Pathogen Informatics"/>
        </authorList>
    </citation>
    <scope>NUCLEOTIDE SEQUENCE</scope>
</reference>
<keyword evidence="4" id="KW-0297">G-protein coupled receptor</keyword>
<dbReference type="Proteomes" id="UP000784294">
    <property type="component" value="Unassembled WGS sequence"/>
</dbReference>
<feature type="domain" description="G-protein coupled receptors family 1 profile" evidence="9">
    <location>
        <begin position="1"/>
        <end position="57"/>
    </location>
</feature>
<accession>A0A3S5CN38</accession>
<comment type="caution">
    <text evidence="10">The sequence shown here is derived from an EMBL/GenBank/DDBJ whole genome shotgun (WGS) entry which is preliminary data.</text>
</comment>
<evidence type="ECO:0000256" key="6">
    <source>
        <dbReference type="ARBA" id="ARBA00023170"/>
    </source>
</evidence>
<keyword evidence="3" id="KW-1133">Transmembrane helix</keyword>
<evidence type="ECO:0000256" key="3">
    <source>
        <dbReference type="ARBA" id="ARBA00022989"/>
    </source>
</evidence>
<evidence type="ECO:0000313" key="11">
    <source>
        <dbReference type="Proteomes" id="UP000784294"/>
    </source>
</evidence>
<keyword evidence="11" id="KW-1185">Reference proteome</keyword>
<evidence type="ECO:0000313" key="10">
    <source>
        <dbReference type="EMBL" id="VEL22422.1"/>
    </source>
</evidence>
<evidence type="ECO:0000256" key="8">
    <source>
        <dbReference type="SAM" id="MobiDB-lite"/>
    </source>
</evidence>
<keyword evidence="5" id="KW-0472">Membrane</keyword>
<dbReference type="AlphaFoldDB" id="A0A3S5CN38"/>
<dbReference type="SUPFAM" id="SSF81321">
    <property type="entry name" value="Family A G protein-coupled receptor-like"/>
    <property type="match status" value="1"/>
</dbReference>
<name>A0A3S5CN38_9PLAT</name>
<evidence type="ECO:0000256" key="2">
    <source>
        <dbReference type="ARBA" id="ARBA00022692"/>
    </source>
</evidence>
<dbReference type="PANTHER" id="PTHR45695">
    <property type="entry name" value="LEUCOKININ RECEPTOR-RELATED"/>
    <property type="match status" value="1"/>
</dbReference>
<organism evidence="10 11">
    <name type="scientific">Protopolystoma xenopodis</name>
    <dbReference type="NCBI Taxonomy" id="117903"/>
    <lineage>
        <taxon>Eukaryota</taxon>
        <taxon>Metazoa</taxon>
        <taxon>Spiralia</taxon>
        <taxon>Lophotrochozoa</taxon>
        <taxon>Platyhelminthes</taxon>
        <taxon>Monogenea</taxon>
        <taxon>Polyopisthocotylea</taxon>
        <taxon>Polystomatidea</taxon>
        <taxon>Polystomatidae</taxon>
        <taxon>Protopolystoma</taxon>
    </lineage>
</organism>
<dbReference type="InterPro" id="IPR017452">
    <property type="entry name" value="GPCR_Rhodpsn_7TM"/>
</dbReference>